<keyword evidence="2" id="KW-1185">Reference proteome</keyword>
<dbReference type="Pfam" id="PF06224">
    <property type="entry name" value="AlkZ-like"/>
    <property type="match status" value="1"/>
</dbReference>
<dbReference type="AlphaFoldDB" id="A0A3A3YZL5"/>
<dbReference type="RefSeq" id="WP_119950862.1">
    <property type="nucleotide sequence ID" value="NZ_QZEZ01000005.1"/>
</dbReference>
<dbReference type="EMBL" id="QZEZ01000005">
    <property type="protein sequence ID" value="RJK95509.1"/>
    <property type="molecule type" value="Genomic_DNA"/>
</dbReference>
<gene>
    <name evidence="1" type="ORF">D5H78_12190</name>
</gene>
<dbReference type="OrthoDB" id="9787207at2"/>
<protein>
    <submittedName>
        <fullName evidence="1">Winged helix-turn-helix domain-containing protein</fullName>
    </submittedName>
</protein>
<reference evidence="1 2" key="1">
    <citation type="submission" date="2018-09" db="EMBL/GenBank/DDBJ databases">
        <title>YIM 75000 draft genome.</title>
        <authorList>
            <person name="Tang S."/>
            <person name="Feng Y."/>
        </authorList>
    </citation>
    <scope>NUCLEOTIDE SEQUENCE [LARGE SCALE GENOMIC DNA]</scope>
    <source>
        <strain evidence="1 2">YIM 75000</strain>
    </source>
</reference>
<comment type="caution">
    <text evidence="1">The sequence shown here is derived from an EMBL/GenBank/DDBJ whole genome shotgun (WGS) entry which is preliminary data.</text>
</comment>
<accession>A0A3A3YZL5</accession>
<name>A0A3A3YZL5_9ACTN</name>
<dbReference type="PANTHER" id="PTHR30528">
    <property type="entry name" value="CYTOPLASMIC PROTEIN"/>
    <property type="match status" value="1"/>
</dbReference>
<evidence type="ECO:0000313" key="1">
    <source>
        <dbReference type="EMBL" id="RJK95509.1"/>
    </source>
</evidence>
<dbReference type="PANTHER" id="PTHR30528:SF0">
    <property type="entry name" value="CYTOPLASMIC PROTEIN"/>
    <property type="match status" value="1"/>
</dbReference>
<evidence type="ECO:0000313" key="2">
    <source>
        <dbReference type="Proteomes" id="UP000265614"/>
    </source>
</evidence>
<organism evidence="1 2">
    <name type="scientific">Vallicoccus soli</name>
    <dbReference type="NCBI Taxonomy" id="2339232"/>
    <lineage>
        <taxon>Bacteria</taxon>
        <taxon>Bacillati</taxon>
        <taxon>Actinomycetota</taxon>
        <taxon>Actinomycetes</taxon>
        <taxon>Motilibacterales</taxon>
        <taxon>Vallicoccaceae</taxon>
        <taxon>Vallicoccus</taxon>
    </lineage>
</organism>
<dbReference type="InterPro" id="IPR009351">
    <property type="entry name" value="AlkZ-like"/>
</dbReference>
<sequence length="411" mass="45317">MRRRARERLSAAQARRVAVAAQGLAAPRPAVVGTRQVTGTVERTGLLQVDSVNVLVRAHYLPLFSRLGPYDRGLLDRALGRAPRRLVEYWAHEASIVPPATHRLLRWRMRRWREEAWGGMRRVAVEHPQLVAAVLAEVRAGGPMTAGEVEASLAHDAPRSREHWGWNWSLVKQALEHLFWSGEVTSAGRTSSFERRYAAPERVLPAAVLDAPDPTDEEAFVALTRIAARAHGVASEPCLRDYFRLRPADSRAAVEALVAAGELLPVQVQGWARPAYLHREARVPRAVAARALLAPFDPLVWERSRVEALFGFRYRIEIYVPQDQRVHGYYVLPFLLGDRLVARVDLKADRAGGRLLVRGSYLEPGEPAGAVAEELAAELRLAAGWLGLDDVVVEPRGDLAPALAAAVATAG</sequence>
<dbReference type="Proteomes" id="UP000265614">
    <property type="component" value="Unassembled WGS sequence"/>
</dbReference>
<proteinExistence type="predicted"/>